<sequence length="81" mass="8739">MNRLIGGILMAIGILVAGASGICSLTFLWGMARGDSNELLPLVALFGGLPFLSGIVFIAGGTAMLRRERRRDHRDSAKYFE</sequence>
<comment type="caution">
    <text evidence="2">The sequence shown here is derived from an EMBL/GenBank/DDBJ whole genome shotgun (WGS) entry which is preliminary data.</text>
</comment>
<keyword evidence="1" id="KW-0812">Transmembrane</keyword>
<gene>
    <name evidence="2" type="ORF">Y88_3085</name>
</gene>
<feature type="transmembrane region" description="Helical" evidence="1">
    <location>
        <begin position="7"/>
        <end position="30"/>
    </location>
</feature>
<evidence type="ECO:0000313" key="3">
    <source>
        <dbReference type="Proteomes" id="UP000004728"/>
    </source>
</evidence>
<organism evidence="2 3">
    <name type="scientific">Novosphingobium nitrogenifigens DSM 19370</name>
    <dbReference type="NCBI Taxonomy" id="983920"/>
    <lineage>
        <taxon>Bacteria</taxon>
        <taxon>Pseudomonadati</taxon>
        <taxon>Pseudomonadota</taxon>
        <taxon>Alphaproteobacteria</taxon>
        <taxon>Sphingomonadales</taxon>
        <taxon>Sphingomonadaceae</taxon>
        <taxon>Novosphingobium</taxon>
    </lineage>
</organism>
<proteinExistence type="predicted"/>
<dbReference type="RefSeq" id="WP_008070922.1">
    <property type="nucleotide sequence ID" value="NZ_AQWK01000008.1"/>
</dbReference>
<reference evidence="2 3" key="1">
    <citation type="journal article" date="2012" name="J. Bacteriol.">
        <title>Draft Genome Sequence of Novosphingobium nitrogenifigens Y88T.</title>
        <authorList>
            <person name="Strabala T.J."/>
            <person name="Macdonald L."/>
            <person name="Liu V."/>
            <person name="Smit A.M."/>
        </authorList>
    </citation>
    <scope>NUCLEOTIDE SEQUENCE [LARGE SCALE GENOMIC DNA]</scope>
    <source>
        <strain evidence="2 3">DSM 19370</strain>
    </source>
</reference>
<dbReference type="EMBL" id="AEWJ01000054">
    <property type="protein sequence ID" value="EGD57759.1"/>
    <property type="molecule type" value="Genomic_DNA"/>
</dbReference>
<dbReference type="AlphaFoldDB" id="F1ZCF9"/>
<feature type="transmembrane region" description="Helical" evidence="1">
    <location>
        <begin position="42"/>
        <end position="65"/>
    </location>
</feature>
<dbReference type="HOGENOM" id="CLU_2570417_0_0_5"/>
<keyword evidence="1" id="KW-0472">Membrane</keyword>
<dbReference type="Proteomes" id="UP000004728">
    <property type="component" value="Unassembled WGS sequence"/>
</dbReference>
<protein>
    <submittedName>
        <fullName evidence="2">Uncharacterized protein</fullName>
    </submittedName>
</protein>
<keyword evidence="1" id="KW-1133">Transmembrane helix</keyword>
<dbReference type="STRING" id="983920.Y88_3085"/>
<name>F1ZCF9_9SPHN</name>
<accession>F1ZCF9</accession>
<evidence type="ECO:0000256" key="1">
    <source>
        <dbReference type="SAM" id="Phobius"/>
    </source>
</evidence>
<keyword evidence="3" id="KW-1185">Reference proteome</keyword>
<dbReference type="InParanoid" id="F1ZCF9"/>
<evidence type="ECO:0000313" key="2">
    <source>
        <dbReference type="EMBL" id="EGD57759.1"/>
    </source>
</evidence>